<keyword evidence="1" id="KW-0934">Plastid</keyword>
<organism evidence="1">
    <name type="scientific">Dermonema virens</name>
    <dbReference type="NCBI Taxonomy" id="1077399"/>
    <lineage>
        <taxon>Eukaryota</taxon>
        <taxon>Rhodophyta</taxon>
        <taxon>Florideophyceae</taxon>
        <taxon>Nemaliophycidae</taxon>
        <taxon>Nemaliales</taxon>
        <taxon>Liagoraceae</taxon>
        <taxon>Dermonema</taxon>
    </lineage>
</organism>
<gene>
    <name evidence="1" type="primary">ORF_8</name>
    <name evidence="1" type="ORF">BQ776_93</name>
</gene>
<geneLocation type="chloroplast" evidence="1"/>
<reference evidence="1" key="2">
    <citation type="submission" date="2016-10" db="EMBL/GenBank/DDBJ databases">
        <authorList>
            <person name="de Groot N.N."/>
        </authorList>
    </citation>
    <scope>NUCLEOTIDE SEQUENCE</scope>
    <source>
        <strain evidence="1">J.0258</strain>
    </source>
</reference>
<dbReference type="GeneID" id="30000027"/>
<keyword evidence="1" id="KW-0150">Chloroplast</keyword>
<evidence type="ECO:0000313" key="1">
    <source>
        <dbReference type="EMBL" id="SCW21322.1"/>
    </source>
</evidence>
<protein>
    <submittedName>
        <fullName evidence="1">Uncharacterized protein</fullName>
    </submittedName>
</protein>
<dbReference type="AlphaFoldDB" id="A0A1G4NRM6"/>
<accession>A0A1G4NRM6</accession>
<name>A0A1G4NRM6_9FLOR</name>
<reference evidence="1" key="1">
    <citation type="submission" date="2016-10" db="EMBL/GenBank/DDBJ databases">
        <title>Chloroplast genomes as a tool to resolve red algal phylogenies: a case study in the Nemaliales.</title>
        <authorList>
            <person name="Costa J.F."/>
            <person name="Lin S.M."/>
            <person name="Macaya E.C."/>
            <person name="Fernandez-Garcia C."/>
            <person name="Verbruggen H."/>
        </authorList>
    </citation>
    <scope>NUCLEOTIDE SEQUENCE</scope>
    <source>
        <strain evidence="1">J.0258</strain>
    </source>
</reference>
<dbReference type="EMBL" id="LT622863">
    <property type="protein sequence ID" value="SCW21322.1"/>
    <property type="molecule type" value="Genomic_DNA"/>
</dbReference>
<dbReference type="RefSeq" id="YP_009313068.1">
    <property type="nucleotide sequence ID" value="NC_031655.1"/>
</dbReference>
<sequence length="56" mass="6507">METNNLEGTFEGFENRLEDEKLIGWSATCLDQTISYYKDYNYNEISQESSASDINE</sequence>
<proteinExistence type="predicted"/>